<dbReference type="InterPro" id="IPR025714">
    <property type="entry name" value="Methyltranfer_dom"/>
</dbReference>
<comment type="caution">
    <text evidence="2">The sequence shown here is derived from an EMBL/GenBank/DDBJ whole genome shotgun (WGS) entry which is preliminary data.</text>
</comment>
<evidence type="ECO:0000313" key="2">
    <source>
        <dbReference type="EMBL" id="PTE09463.1"/>
    </source>
</evidence>
<accession>A0A2T4IV73</accession>
<feature type="domain" description="Methyltransferase" evidence="1">
    <location>
        <begin position="100"/>
        <end position="206"/>
    </location>
</feature>
<dbReference type="EMBL" id="PZJX01000028">
    <property type="protein sequence ID" value="PTE09463.1"/>
    <property type="molecule type" value="Genomic_DNA"/>
</dbReference>
<keyword evidence="3" id="KW-1185">Reference proteome</keyword>
<dbReference type="OrthoDB" id="9787738at2"/>
<gene>
    <name evidence="2" type="ORF">C9427_15320</name>
</gene>
<reference evidence="2 3" key="1">
    <citation type="submission" date="2018-03" db="EMBL/GenBank/DDBJ databases">
        <title>Genome sequence of the symbiotic type strain Mesorhizobium helmanticense CSLC115NT isolated from Lotus corniculatus nodules.</title>
        <authorList>
            <person name="Sannazzaro A.I."/>
            <person name="Torres Tejerizo G.A."/>
            <person name="Dip D."/>
            <person name="Caballero M."/>
            <person name="Pistorio M."/>
            <person name="Estrella M.J."/>
        </authorList>
    </citation>
    <scope>NUCLEOTIDE SEQUENCE [LARGE SCALE GENOMIC DNA]</scope>
    <source>
        <strain evidence="2 3">CSLC115N</strain>
    </source>
</reference>
<dbReference type="InterPro" id="IPR029063">
    <property type="entry name" value="SAM-dependent_MTases_sf"/>
</dbReference>
<evidence type="ECO:0000313" key="3">
    <source>
        <dbReference type="Proteomes" id="UP000240259"/>
    </source>
</evidence>
<organism evidence="2 3">
    <name type="scientific">Mesorhizobium helmanticense</name>
    <dbReference type="NCBI Taxonomy" id="1776423"/>
    <lineage>
        <taxon>Bacteria</taxon>
        <taxon>Pseudomonadati</taxon>
        <taxon>Pseudomonadota</taxon>
        <taxon>Alphaproteobacteria</taxon>
        <taxon>Hyphomicrobiales</taxon>
        <taxon>Phyllobacteriaceae</taxon>
        <taxon>Mesorhizobium</taxon>
    </lineage>
</organism>
<evidence type="ECO:0000259" key="1">
    <source>
        <dbReference type="Pfam" id="PF13847"/>
    </source>
</evidence>
<protein>
    <recommendedName>
        <fullName evidence="1">Methyltransferase domain-containing protein</fullName>
    </recommendedName>
</protein>
<dbReference type="Gene3D" id="3.40.50.150">
    <property type="entry name" value="Vaccinia Virus protein VP39"/>
    <property type="match status" value="1"/>
</dbReference>
<dbReference type="SUPFAM" id="SSF53335">
    <property type="entry name" value="S-adenosyl-L-methionine-dependent methyltransferases"/>
    <property type="match status" value="1"/>
</dbReference>
<dbReference type="RefSeq" id="WP_107649965.1">
    <property type="nucleotide sequence ID" value="NZ_PZJX01000028.1"/>
</dbReference>
<sequence length="335" mass="37079">MMIPKPTPPSFKRLRQLLKSVWSRGSSGTVGAPLSKSVAVEQAAAYWNNVGTVPRKPRTRWWESKTIIRHINDKVCGEPVDGLHAGFHRLLAKEIGSKPAAKAVSVGAGTGFKERALLVSGVVQEFHLYEISSERIRTGIEQAQKANIADRMHFYQADAFEACAETNFDLVYWNNALHHMMDTSLAVRWSRDRLKDDGIFAMDDFIGPSRFQWTDTALGFARQYRASLPASMLSDPRDPSKPAKPIERPTVEYMLRMDPSEAADSSSILPALHRTFSAPTVVMTGGAIYHAALNDILVNFDDDGTELKAALALDHALSMMGENHYAVAIARKTNP</sequence>
<dbReference type="AlphaFoldDB" id="A0A2T4IV73"/>
<name>A0A2T4IV73_9HYPH</name>
<dbReference type="Pfam" id="PF13847">
    <property type="entry name" value="Methyltransf_31"/>
    <property type="match status" value="1"/>
</dbReference>
<proteinExistence type="predicted"/>
<dbReference type="Proteomes" id="UP000240259">
    <property type="component" value="Unassembled WGS sequence"/>
</dbReference>